<reference evidence="3 4" key="1">
    <citation type="submission" date="2018-05" db="EMBL/GenBank/DDBJ databases">
        <title>Streptomyces venezuelae.</title>
        <authorList>
            <person name="Kim W."/>
            <person name="Lee N."/>
            <person name="Cho B.-K."/>
        </authorList>
    </citation>
    <scope>NUCLEOTIDE SEQUENCE [LARGE SCALE GENOMIC DNA]</scope>
    <source>
        <strain evidence="3 4">ATCC 14583</strain>
    </source>
</reference>
<dbReference type="PANTHER" id="PTHR43798">
    <property type="entry name" value="MONOACYLGLYCEROL LIPASE"/>
    <property type="match status" value="1"/>
</dbReference>
<feature type="domain" description="AB hydrolase-1" evidence="2">
    <location>
        <begin position="30"/>
        <end position="254"/>
    </location>
</feature>
<dbReference type="GO" id="GO:0016020">
    <property type="term" value="C:membrane"/>
    <property type="evidence" value="ECO:0007669"/>
    <property type="project" value="TreeGrafter"/>
</dbReference>
<keyword evidence="1 3" id="KW-0378">Hydrolase</keyword>
<dbReference type="EMBL" id="CP029193">
    <property type="protein sequence ID" value="QES30607.1"/>
    <property type="molecule type" value="Genomic_DNA"/>
</dbReference>
<dbReference type="RefSeq" id="WP_150174542.1">
    <property type="nucleotide sequence ID" value="NZ_CP029193.1"/>
</dbReference>
<protein>
    <submittedName>
        <fullName evidence="3">Alpha/beta hydrolase</fullName>
    </submittedName>
</protein>
<accession>A0A5P2BKH4</accession>
<dbReference type="InterPro" id="IPR029058">
    <property type="entry name" value="AB_hydrolase_fold"/>
</dbReference>
<dbReference type="PRINTS" id="PR00111">
    <property type="entry name" value="ABHYDROLASE"/>
</dbReference>
<evidence type="ECO:0000256" key="1">
    <source>
        <dbReference type="ARBA" id="ARBA00022801"/>
    </source>
</evidence>
<evidence type="ECO:0000313" key="3">
    <source>
        <dbReference type="EMBL" id="QES30607.1"/>
    </source>
</evidence>
<dbReference type="AlphaFoldDB" id="A0A5P2BKH4"/>
<proteinExistence type="predicted"/>
<dbReference type="OrthoDB" id="495620at2"/>
<dbReference type="Gene3D" id="3.40.50.1820">
    <property type="entry name" value="alpha/beta hydrolase"/>
    <property type="match status" value="1"/>
</dbReference>
<sequence length="264" mass="28031">MDVMVSVKDGELWSHDSGEPSGTGGGSLPLVLLHPGVGDSRIWDGTLPRLTERHRVIRYDARGYGRSPAPTAPFSLVEDLIAVLDHYGVGRAVLAASSMGGATAISLALRDPARVASLALLVPGVTGADDLLPPEFMAEVGRRAQAGDIDGIVTMMRRVSGAAGTGADPEVTALLKAVVPAWFAVHPHHVPDPPAYDRLGELDVPCTLAIGERDQPEVVRLNETMAQRIPGCRVVRLAHSDHFPTVREPDAVLDVILEAYAEAR</sequence>
<dbReference type="InterPro" id="IPR050266">
    <property type="entry name" value="AB_hydrolase_sf"/>
</dbReference>
<gene>
    <name evidence="3" type="ORF">DEJ47_33005</name>
</gene>
<dbReference type="SUPFAM" id="SSF53474">
    <property type="entry name" value="alpha/beta-Hydrolases"/>
    <property type="match status" value="1"/>
</dbReference>
<dbReference type="GO" id="GO:0016787">
    <property type="term" value="F:hydrolase activity"/>
    <property type="evidence" value="ECO:0007669"/>
    <property type="project" value="UniProtKB-KW"/>
</dbReference>
<dbReference type="PANTHER" id="PTHR43798:SF31">
    <property type="entry name" value="AB HYDROLASE SUPERFAMILY PROTEIN YCLE"/>
    <property type="match status" value="1"/>
</dbReference>
<dbReference type="InterPro" id="IPR000073">
    <property type="entry name" value="AB_hydrolase_1"/>
</dbReference>
<evidence type="ECO:0000259" key="2">
    <source>
        <dbReference type="Pfam" id="PF12697"/>
    </source>
</evidence>
<evidence type="ECO:0000313" key="4">
    <source>
        <dbReference type="Proteomes" id="UP000323046"/>
    </source>
</evidence>
<dbReference type="Pfam" id="PF12697">
    <property type="entry name" value="Abhydrolase_6"/>
    <property type="match status" value="1"/>
</dbReference>
<name>A0A5P2BKH4_STRVZ</name>
<organism evidence="3 4">
    <name type="scientific">Streptomyces venezuelae</name>
    <dbReference type="NCBI Taxonomy" id="54571"/>
    <lineage>
        <taxon>Bacteria</taxon>
        <taxon>Bacillati</taxon>
        <taxon>Actinomycetota</taxon>
        <taxon>Actinomycetes</taxon>
        <taxon>Kitasatosporales</taxon>
        <taxon>Streptomycetaceae</taxon>
        <taxon>Streptomyces</taxon>
    </lineage>
</organism>
<dbReference type="Proteomes" id="UP000323046">
    <property type="component" value="Chromosome"/>
</dbReference>
<keyword evidence="4" id="KW-1185">Reference proteome</keyword>